<feature type="compositionally biased region" description="Polar residues" evidence="6">
    <location>
        <begin position="491"/>
        <end position="500"/>
    </location>
</feature>
<proteinExistence type="predicted"/>
<keyword evidence="3" id="KW-0597">Phosphoprotein</keyword>
<name>A0A6L6X8I7_9ACTN</name>
<keyword evidence="10" id="KW-1185">Reference proteome</keyword>
<protein>
    <recommendedName>
        <fullName evidence="2">histidine kinase</fullName>
        <ecNumber evidence="2">2.7.13.3</ecNumber>
    </recommendedName>
</protein>
<feature type="region of interest" description="Disordered" evidence="6">
    <location>
        <begin position="406"/>
        <end position="510"/>
    </location>
</feature>
<organism evidence="9 10">
    <name type="scientific">Streptomyces typhae</name>
    <dbReference type="NCBI Taxonomy" id="2681492"/>
    <lineage>
        <taxon>Bacteria</taxon>
        <taxon>Bacillati</taxon>
        <taxon>Actinomycetota</taxon>
        <taxon>Actinomycetes</taxon>
        <taxon>Kitasatosporales</taxon>
        <taxon>Streptomycetaceae</taxon>
        <taxon>Streptomyces</taxon>
    </lineage>
</organism>
<dbReference type="InterPro" id="IPR050428">
    <property type="entry name" value="TCS_sensor_his_kinase"/>
</dbReference>
<feature type="transmembrane region" description="Helical" evidence="7">
    <location>
        <begin position="59"/>
        <end position="78"/>
    </location>
</feature>
<comment type="caution">
    <text evidence="9">The sequence shown here is derived from an EMBL/GenBank/DDBJ whole genome shotgun (WGS) entry which is preliminary data.</text>
</comment>
<dbReference type="GO" id="GO:0004673">
    <property type="term" value="F:protein histidine kinase activity"/>
    <property type="evidence" value="ECO:0007669"/>
    <property type="project" value="UniProtKB-EC"/>
</dbReference>
<dbReference type="GO" id="GO:0000160">
    <property type="term" value="P:phosphorelay signal transduction system"/>
    <property type="evidence" value="ECO:0007669"/>
    <property type="project" value="TreeGrafter"/>
</dbReference>
<dbReference type="InterPro" id="IPR036890">
    <property type="entry name" value="HATPase_C_sf"/>
</dbReference>
<dbReference type="PANTHER" id="PTHR45436">
    <property type="entry name" value="SENSOR HISTIDINE KINASE YKOH"/>
    <property type="match status" value="1"/>
</dbReference>
<dbReference type="AlphaFoldDB" id="A0A6L6X8I7"/>
<keyword evidence="9" id="KW-0547">Nucleotide-binding</keyword>
<comment type="catalytic activity">
    <reaction evidence="1">
        <text>ATP + protein L-histidine = ADP + protein N-phospho-L-histidine.</text>
        <dbReference type="EC" id="2.7.13.3"/>
    </reaction>
</comment>
<evidence type="ECO:0000256" key="2">
    <source>
        <dbReference type="ARBA" id="ARBA00012438"/>
    </source>
</evidence>
<evidence type="ECO:0000256" key="6">
    <source>
        <dbReference type="SAM" id="MobiDB-lite"/>
    </source>
</evidence>
<dbReference type="PANTHER" id="PTHR45436:SF5">
    <property type="entry name" value="SENSOR HISTIDINE KINASE TRCS"/>
    <property type="match status" value="1"/>
</dbReference>
<evidence type="ECO:0000313" key="10">
    <source>
        <dbReference type="Proteomes" id="UP000483802"/>
    </source>
</evidence>
<keyword evidence="7" id="KW-1133">Transmembrane helix</keyword>
<gene>
    <name evidence="9" type="ORF">GPA10_37110</name>
</gene>
<evidence type="ECO:0000256" key="5">
    <source>
        <dbReference type="ARBA" id="ARBA00022777"/>
    </source>
</evidence>
<evidence type="ECO:0000256" key="3">
    <source>
        <dbReference type="ARBA" id="ARBA00022553"/>
    </source>
</evidence>
<dbReference type="InterPro" id="IPR003594">
    <property type="entry name" value="HATPase_dom"/>
</dbReference>
<evidence type="ECO:0000256" key="7">
    <source>
        <dbReference type="SAM" id="Phobius"/>
    </source>
</evidence>
<keyword evidence="5" id="KW-0418">Kinase</keyword>
<feature type="transmembrane region" description="Helical" evidence="7">
    <location>
        <begin position="30"/>
        <end position="53"/>
    </location>
</feature>
<reference evidence="9 10" key="1">
    <citation type="submission" date="2019-11" db="EMBL/GenBank/DDBJ databases">
        <title>Streptomyces typhae sp. nov., a novel endophytic actinomycete isolated from the root of cattail pollen (Typha angustifolia L.).</title>
        <authorList>
            <person name="Peng C."/>
        </authorList>
    </citation>
    <scope>NUCLEOTIDE SEQUENCE [LARGE SCALE GENOMIC DNA]</scope>
    <source>
        <strain evidence="10">p1417</strain>
    </source>
</reference>
<keyword evidence="7" id="KW-0472">Membrane</keyword>
<dbReference type="Gene3D" id="3.30.565.10">
    <property type="entry name" value="Histidine kinase-like ATPase, C-terminal domain"/>
    <property type="match status" value="1"/>
</dbReference>
<feature type="domain" description="Histidine kinase/HSP90-like ATPase" evidence="8">
    <location>
        <begin position="280"/>
        <end position="393"/>
    </location>
</feature>
<evidence type="ECO:0000313" key="9">
    <source>
        <dbReference type="EMBL" id="MVO90223.1"/>
    </source>
</evidence>
<evidence type="ECO:0000259" key="8">
    <source>
        <dbReference type="SMART" id="SM00387"/>
    </source>
</evidence>
<evidence type="ECO:0000256" key="1">
    <source>
        <dbReference type="ARBA" id="ARBA00000085"/>
    </source>
</evidence>
<keyword evidence="9" id="KW-0067">ATP-binding</keyword>
<accession>A0A6L6X8I7</accession>
<dbReference type="SUPFAM" id="SSF55874">
    <property type="entry name" value="ATPase domain of HSP90 chaperone/DNA topoisomerase II/histidine kinase"/>
    <property type="match status" value="1"/>
</dbReference>
<evidence type="ECO:0000256" key="4">
    <source>
        <dbReference type="ARBA" id="ARBA00022679"/>
    </source>
</evidence>
<dbReference type="GO" id="GO:0005524">
    <property type="term" value="F:ATP binding"/>
    <property type="evidence" value="ECO:0007669"/>
    <property type="project" value="UniProtKB-KW"/>
</dbReference>
<dbReference type="EMBL" id="WPNZ01000031">
    <property type="protein sequence ID" value="MVO90223.1"/>
    <property type="molecule type" value="Genomic_DNA"/>
</dbReference>
<sequence length="510" mass="53247">MPDSALPAHPATLGHHRRLPSRTNAFTVRCVRLAVVLPLLLLALLLGAAFALWSMSAVAQDWLLAGLLGGLAVVAVVAGRGARTAARAVQTAAEETRAAELTPLTRYATDYAAAVEKSVAWSAEELVRGGRPALPTGQAAQPGTAGEFGEVLGALHFQVIASLIRVHDESQSGVLLEVLRRLAAREHALVGRALEALTQVEGLTDDPELLARIWEIDHLVTRVRRQVESTAVLGGHSLRSTRQPVPVRTVLRGAVSEVVQYARVAVVPGSVGIELGLPGHVGPDLTHLLAELIENSCECSDPSTQVVVRAQRVPLGLEVEVEDRAIRMDPQMRERMNQLLAAPDGVDVSGQVRAGQIGLLVAAKIAQSHGLSVRLQENVAGGTTAQVVIPSQLLVAIDPVADAGVRPTGTLTAPPPSRAASPAPAPRTAEEVVHSGPAGEPGVVKAGQADVPALPTRTRTRRPGAFRPTHEPDQPPAPLASPGLAGAFRTGIQTAGTIDSSPAPVERPGP</sequence>
<dbReference type="EC" id="2.7.13.3" evidence="2"/>
<keyword evidence="4" id="KW-0808">Transferase</keyword>
<dbReference type="SMART" id="SM00387">
    <property type="entry name" value="HATPase_c"/>
    <property type="match status" value="1"/>
</dbReference>
<dbReference type="RefSeq" id="WP_157169246.1">
    <property type="nucleotide sequence ID" value="NZ_WPNZ01000031.1"/>
</dbReference>
<dbReference type="Pfam" id="PF02518">
    <property type="entry name" value="HATPase_c"/>
    <property type="match status" value="1"/>
</dbReference>
<dbReference type="Proteomes" id="UP000483802">
    <property type="component" value="Unassembled WGS sequence"/>
</dbReference>
<dbReference type="GO" id="GO:0005886">
    <property type="term" value="C:plasma membrane"/>
    <property type="evidence" value="ECO:0007669"/>
    <property type="project" value="TreeGrafter"/>
</dbReference>
<keyword evidence="7" id="KW-0812">Transmembrane</keyword>